<comment type="function">
    <text evidence="4">Chaperone protein which promotes assembly of the 20S proteasome as part of a heterodimer with PSMG1.</text>
</comment>
<comment type="subunit">
    <text evidence="4">Forms a heterodimer with PSMG1.</text>
</comment>
<dbReference type="OrthoDB" id="10260712at2759"/>
<dbReference type="Gene3D" id="3.40.50.10900">
    <property type="entry name" value="PAC-like subunit"/>
    <property type="match status" value="1"/>
</dbReference>
<accession>A0A6P8XLQ3</accession>
<dbReference type="InterPro" id="IPR038389">
    <property type="entry name" value="PSMG2_sf"/>
</dbReference>
<gene>
    <name evidence="6" type="primary">LOC117573321</name>
</gene>
<dbReference type="RefSeq" id="XP_034112320.2">
    <property type="nucleotide sequence ID" value="XM_034256429.2"/>
</dbReference>
<sequence>MLLLKDKSQTLNVDNYTIIIPSICVGNAAQLACDLLIASKKLKRIGSLSHAALIPVFGPSAYQHEPNECVASCELYESPEDKLLVVQFRAPFISRQTKRFQNEFVTLLKGARRVIILSGSFGFERRVIEGSPWAYRATDKFKTDHATELGDQALVKWQEHTGEHIFGGGNALQLYKAFEDAQVPSMLLFRYLLEGDNSTDAKLIVRELNELCGDFLKLRVASDAGDGKFKLTLPSSWNLLFGNDVTELLF</sequence>
<dbReference type="GO" id="GO:0005634">
    <property type="term" value="C:nucleus"/>
    <property type="evidence" value="ECO:0007669"/>
    <property type="project" value="TreeGrafter"/>
</dbReference>
<dbReference type="Proteomes" id="UP000515160">
    <property type="component" value="Chromosome 2R"/>
</dbReference>
<proteinExistence type="inferred from homology"/>
<dbReference type="GO" id="GO:0000502">
    <property type="term" value="C:proteasome complex"/>
    <property type="evidence" value="ECO:0007669"/>
    <property type="project" value="UniProtKB-KW"/>
</dbReference>
<evidence type="ECO:0000256" key="2">
    <source>
        <dbReference type="ARBA" id="ARBA00023186"/>
    </source>
</evidence>
<name>A0A6P8XLQ3_DROAB</name>
<evidence type="ECO:0000313" key="5">
    <source>
        <dbReference type="Proteomes" id="UP000515160"/>
    </source>
</evidence>
<dbReference type="PIRSF" id="PIRSF010044">
    <property type="entry name" value="UCP010044"/>
    <property type="match status" value="1"/>
</dbReference>
<dbReference type="GeneID" id="117573321"/>
<keyword evidence="2 4" id="KW-0143">Chaperone</keyword>
<evidence type="ECO:0000256" key="3">
    <source>
        <dbReference type="ARBA" id="ARBA00025745"/>
    </source>
</evidence>
<dbReference type="AlphaFoldDB" id="A0A6P8XLQ3"/>
<organism evidence="5 6">
    <name type="scientific">Drosophila albomicans</name>
    <name type="common">Fruit fly</name>
    <dbReference type="NCBI Taxonomy" id="7291"/>
    <lineage>
        <taxon>Eukaryota</taxon>
        <taxon>Metazoa</taxon>
        <taxon>Ecdysozoa</taxon>
        <taxon>Arthropoda</taxon>
        <taxon>Hexapoda</taxon>
        <taxon>Insecta</taxon>
        <taxon>Pterygota</taxon>
        <taxon>Neoptera</taxon>
        <taxon>Endopterygota</taxon>
        <taxon>Diptera</taxon>
        <taxon>Brachycera</taxon>
        <taxon>Muscomorpha</taxon>
        <taxon>Ephydroidea</taxon>
        <taxon>Drosophilidae</taxon>
        <taxon>Drosophila</taxon>
    </lineage>
</organism>
<dbReference type="PANTHER" id="PTHR12970:SF1">
    <property type="entry name" value="PROTEASOME ASSEMBLY CHAPERONE 2"/>
    <property type="match status" value="1"/>
</dbReference>
<evidence type="ECO:0000256" key="4">
    <source>
        <dbReference type="PIRNR" id="PIRNR010044"/>
    </source>
</evidence>
<evidence type="ECO:0000256" key="1">
    <source>
        <dbReference type="ARBA" id="ARBA00019186"/>
    </source>
</evidence>
<keyword evidence="5" id="KW-1185">Reference proteome</keyword>
<keyword evidence="6" id="KW-0647">Proteasome</keyword>
<dbReference type="GO" id="GO:0005829">
    <property type="term" value="C:cytosol"/>
    <property type="evidence" value="ECO:0007669"/>
    <property type="project" value="TreeGrafter"/>
</dbReference>
<dbReference type="PANTHER" id="PTHR12970">
    <property type="entry name" value="PROTEASOME ASSEMBLY CHAPERONE 2"/>
    <property type="match status" value="1"/>
</dbReference>
<dbReference type="InterPro" id="IPR019151">
    <property type="entry name" value="Proteasome_assmbl_chaperone_2"/>
</dbReference>
<reference evidence="6" key="1">
    <citation type="submission" date="2025-08" db="UniProtKB">
        <authorList>
            <consortium name="RefSeq"/>
        </authorList>
    </citation>
    <scope>IDENTIFICATION</scope>
    <source>
        <strain evidence="6">15112-1751.03</strain>
        <tissue evidence="6">Whole Adult</tissue>
    </source>
</reference>
<dbReference type="InterPro" id="IPR016562">
    <property type="entry name" value="Proteasome_assmbl_chp_2_euk"/>
</dbReference>
<dbReference type="GO" id="GO:0043248">
    <property type="term" value="P:proteasome assembly"/>
    <property type="evidence" value="ECO:0007669"/>
    <property type="project" value="TreeGrafter"/>
</dbReference>
<comment type="similarity">
    <text evidence="3 4">Belongs to the PSMG2 family.</text>
</comment>
<protein>
    <recommendedName>
        <fullName evidence="1 4">Proteasome assembly chaperone 2</fullName>
    </recommendedName>
</protein>
<dbReference type="Pfam" id="PF09754">
    <property type="entry name" value="PAC2"/>
    <property type="match status" value="1"/>
</dbReference>
<evidence type="ECO:0000313" key="6">
    <source>
        <dbReference type="RefSeq" id="XP_034112320.2"/>
    </source>
</evidence>